<name>A0ACB7CGF3_9ASCO</name>
<dbReference type="EMBL" id="JABTEG010000001">
    <property type="protein sequence ID" value="KAG4306074.1"/>
    <property type="molecule type" value="Genomic_DNA"/>
</dbReference>
<accession>A0ACB7CGF3</accession>
<comment type="caution">
    <text evidence="1">The sequence shown here is derived from an EMBL/GenBank/DDBJ whole genome shotgun (WGS) entry which is preliminary data.</text>
</comment>
<protein>
    <submittedName>
        <fullName evidence="1">Uncharacterized protein</fullName>
    </submittedName>
</protein>
<evidence type="ECO:0000313" key="1">
    <source>
        <dbReference type="EMBL" id="KAG4306074.1"/>
    </source>
</evidence>
<reference evidence="1 2" key="1">
    <citation type="journal article" date="2021" name="Commun. Biol.">
        <title>Genomic insights into the host specific adaptation of the Pneumocystis genus.</title>
        <authorList>
            <person name="Cisse O.H."/>
            <person name="Ma L."/>
            <person name="Dekker J.P."/>
            <person name="Khil P.P."/>
            <person name="Youn J.-H."/>
            <person name="Brenchley J.M."/>
            <person name="Blair R."/>
            <person name="Pahar B."/>
            <person name="Chabe M."/>
            <person name="Van Rompay K.K.A."/>
            <person name="Keesler R."/>
            <person name="Sukura A."/>
            <person name="Hirsch V."/>
            <person name="Kutty G."/>
            <person name="Liu Y."/>
            <person name="Peng L."/>
            <person name="Chen J."/>
            <person name="Song J."/>
            <person name="Weissenbacher-Lang C."/>
            <person name="Xu J."/>
            <person name="Upham N.S."/>
            <person name="Stajich J.E."/>
            <person name="Cuomo C.A."/>
            <person name="Cushion M.T."/>
            <person name="Kovacs J.A."/>
        </authorList>
    </citation>
    <scope>NUCLEOTIDE SEQUENCE [LARGE SCALE GENOMIC DNA]</scope>
    <source>
        <strain evidence="1 2">RABM</strain>
    </source>
</reference>
<organism evidence="1 2">
    <name type="scientific">Pneumocystis oryctolagi</name>
    <dbReference type="NCBI Taxonomy" id="42067"/>
    <lineage>
        <taxon>Eukaryota</taxon>
        <taxon>Fungi</taxon>
        <taxon>Dikarya</taxon>
        <taxon>Ascomycota</taxon>
        <taxon>Taphrinomycotina</taxon>
        <taxon>Pneumocystomycetes</taxon>
        <taxon>Pneumocystaceae</taxon>
        <taxon>Pneumocystis</taxon>
    </lineage>
</organism>
<gene>
    <name evidence="1" type="ORF">PORY_000062</name>
</gene>
<evidence type="ECO:0000313" key="2">
    <source>
        <dbReference type="Proteomes" id="UP000768646"/>
    </source>
</evidence>
<sequence length="132" mass="15144">MKSSKTKIPPKILLKKEEGAPVSVVSTIFDLYDHYQKHTEQSLKIIDCFIIFLMFSGAFQLLYCIVSGSYPFNAFLSGFFSTIGQIVFIVSLRFQLNHEDDKSSKKIPLERAFRDFIFGSIVLHFFTINFLG</sequence>
<keyword evidence="2" id="KW-1185">Reference proteome</keyword>
<dbReference type="Proteomes" id="UP000768646">
    <property type="component" value="Unassembled WGS sequence"/>
</dbReference>
<proteinExistence type="predicted"/>